<protein>
    <submittedName>
        <fullName evidence="2">Uncharacterized protein</fullName>
    </submittedName>
</protein>
<name>A0ABS8D9Q6_9NEIS</name>
<gene>
    <name evidence="2" type="ORF">LIN78_15415</name>
</gene>
<evidence type="ECO:0000313" key="3">
    <source>
        <dbReference type="Proteomes" id="UP001165395"/>
    </source>
</evidence>
<organism evidence="2 3">
    <name type="scientific">Leeia speluncae</name>
    <dbReference type="NCBI Taxonomy" id="2884804"/>
    <lineage>
        <taxon>Bacteria</taxon>
        <taxon>Pseudomonadati</taxon>
        <taxon>Pseudomonadota</taxon>
        <taxon>Betaproteobacteria</taxon>
        <taxon>Neisseriales</taxon>
        <taxon>Leeiaceae</taxon>
        <taxon>Leeia</taxon>
    </lineage>
</organism>
<comment type="caution">
    <text evidence="2">The sequence shown here is derived from an EMBL/GenBank/DDBJ whole genome shotgun (WGS) entry which is preliminary data.</text>
</comment>
<dbReference type="Proteomes" id="UP001165395">
    <property type="component" value="Unassembled WGS sequence"/>
</dbReference>
<keyword evidence="3" id="KW-1185">Reference proteome</keyword>
<keyword evidence="1" id="KW-1133">Transmembrane helix</keyword>
<dbReference type="EMBL" id="JAJBZT010000010">
    <property type="protein sequence ID" value="MCB6184936.1"/>
    <property type="molecule type" value="Genomic_DNA"/>
</dbReference>
<evidence type="ECO:0000313" key="2">
    <source>
        <dbReference type="EMBL" id="MCB6184936.1"/>
    </source>
</evidence>
<dbReference type="RefSeq" id="WP_227181754.1">
    <property type="nucleotide sequence ID" value="NZ_JAJBZT010000010.1"/>
</dbReference>
<feature type="transmembrane region" description="Helical" evidence="1">
    <location>
        <begin position="58"/>
        <end position="77"/>
    </location>
</feature>
<proteinExistence type="predicted"/>
<feature type="transmembrane region" description="Helical" evidence="1">
    <location>
        <begin position="7"/>
        <end position="31"/>
    </location>
</feature>
<evidence type="ECO:0000256" key="1">
    <source>
        <dbReference type="SAM" id="Phobius"/>
    </source>
</evidence>
<keyword evidence="1" id="KW-0472">Membrane</keyword>
<feature type="transmembrane region" description="Helical" evidence="1">
    <location>
        <begin position="89"/>
        <end position="106"/>
    </location>
</feature>
<sequence length="141" mass="15842">MTKLEQLFTIILAIVIASLGFLCGLVFWGWLLSTFTALDSLHPQTNLPNLLFSDTAKWLMLSASAVATWISAIFTIVQFSKSKPHQLPSFWWLGCLIGLWPAYLLPIHSLPIALSVALYCYSVLFSKRPFNELQASTSTRY</sequence>
<accession>A0ABS8D9Q6</accession>
<reference evidence="2" key="1">
    <citation type="submission" date="2021-10" db="EMBL/GenBank/DDBJ databases">
        <title>The complete genome sequence of Leeia sp. TBRC 13508.</title>
        <authorList>
            <person name="Charoenyingcharoen P."/>
            <person name="Yukphan P."/>
        </authorList>
    </citation>
    <scope>NUCLEOTIDE SEQUENCE</scope>
    <source>
        <strain evidence="2">TBRC 13508</strain>
    </source>
</reference>
<keyword evidence="1" id="KW-0812">Transmembrane</keyword>